<name>A0A4P2Q6I0_SORCE</name>
<dbReference type="InterPro" id="IPR005467">
    <property type="entry name" value="His_kinase_dom"/>
</dbReference>
<dbReference type="GO" id="GO:0006355">
    <property type="term" value="P:regulation of DNA-templated transcription"/>
    <property type="evidence" value="ECO:0007669"/>
    <property type="project" value="InterPro"/>
</dbReference>
<dbReference type="Pfam" id="PF00072">
    <property type="entry name" value="Response_reg"/>
    <property type="match status" value="1"/>
</dbReference>
<dbReference type="SUPFAM" id="SSF47384">
    <property type="entry name" value="Homodimeric domain of signal transducing histidine kinase"/>
    <property type="match status" value="1"/>
</dbReference>
<dbReference type="CDD" id="cd00130">
    <property type="entry name" value="PAS"/>
    <property type="match status" value="1"/>
</dbReference>
<dbReference type="InterPro" id="IPR000700">
    <property type="entry name" value="PAS-assoc_C"/>
</dbReference>
<dbReference type="NCBIfam" id="TIGR00229">
    <property type="entry name" value="sensory_box"/>
    <property type="match status" value="1"/>
</dbReference>
<keyword evidence="3 6" id="KW-0597">Phosphoprotein</keyword>
<feature type="domain" description="Histidine kinase" evidence="8">
    <location>
        <begin position="305"/>
        <end position="523"/>
    </location>
</feature>
<dbReference type="Gene3D" id="3.40.50.2300">
    <property type="match status" value="1"/>
</dbReference>
<dbReference type="InterPro" id="IPR003594">
    <property type="entry name" value="HATPase_dom"/>
</dbReference>
<dbReference type="PANTHER" id="PTHR43547:SF2">
    <property type="entry name" value="HYBRID SIGNAL TRANSDUCTION HISTIDINE KINASE C"/>
    <property type="match status" value="1"/>
</dbReference>
<dbReference type="InterPro" id="IPR013767">
    <property type="entry name" value="PAS_fold"/>
</dbReference>
<dbReference type="EMBL" id="CP012670">
    <property type="protein sequence ID" value="AUX25009.1"/>
    <property type="molecule type" value="Genomic_DNA"/>
</dbReference>
<dbReference type="Pfam" id="PF02518">
    <property type="entry name" value="HATPase_c"/>
    <property type="match status" value="1"/>
</dbReference>
<dbReference type="PROSITE" id="PS50109">
    <property type="entry name" value="HIS_KIN"/>
    <property type="match status" value="1"/>
</dbReference>
<dbReference type="InterPro" id="IPR035965">
    <property type="entry name" value="PAS-like_dom_sf"/>
</dbReference>
<dbReference type="InterPro" id="IPR036890">
    <property type="entry name" value="HATPase_C_sf"/>
</dbReference>
<sequence>MDDAGSFERFSGPFSEAMFLVSSGGLVLACNAAAGALCGGAPPDVRGRPVGELVADPLEKVQRYLGLCARSRAMVVGALAFRAGSGALRECRVDGALVRPRDGASPALVLLRCRLKAEATPGFAVLNERIEALSREINDRRRAEAELHAQREWLRTTLASIGDAVIATDREGRVTFMNPVAESLTGWQREEAAGRPLAETFRILDEDTREPTEDPVSRVLREGRVVTLSNHTLLRSRRGTERPIEDSAAPIRDEGGKVVGVVLVFRDAGKHRDEARRREELLAREKAVRQQAEAASRMKDEFLAMLSHELRTPLGAISGWVHLLRQADLPPDQAAHGLAVIDRNVRAQTQLIGDLLDVSRIASGKLSLDIEPVDIGSVVEAAMESVRLAAVAKGISVRLRPGPGVGFVHGDADRLQQVVWNVLHNAIKFTPGGGRVEIELRAEGSLVQIAVTDSGVGVAPELLPHLFERFRQADSSITRRHGGLGLGLTLVRQLVELHGGTVQADSPGEGEGTTITIRLPRRAAPVEAAPPPAERDAPRASEPPRSVRRELDGVRVLLVDDDGDSRELLRLVLQRCGAEVDDVASADEALERLRLCVPDVLISDISMPGQDGYSLIRRLRALPEAQGGRVPALALTALARRDDMERALREGFQVHLTKPVRPPALSAAVARVLGREPPGAA</sequence>
<dbReference type="Gene3D" id="1.10.287.130">
    <property type="match status" value="1"/>
</dbReference>
<dbReference type="OrthoDB" id="5378360at2"/>
<dbReference type="PROSITE" id="PS50112">
    <property type="entry name" value="PAS"/>
    <property type="match status" value="1"/>
</dbReference>
<keyword evidence="5" id="KW-0418">Kinase</keyword>
<dbReference type="Pfam" id="PF00512">
    <property type="entry name" value="HisKA"/>
    <property type="match status" value="1"/>
</dbReference>
<accession>A0A4P2Q6I0</accession>
<protein>
    <recommendedName>
        <fullName evidence="2">histidine kinase</fullName>
        <ecNumber evidence="2">2.7.13.3</ecNumber>
    </recommendedName>
</protein>
<dbReference type="InterPro" id="IPR000014">
    <property type="entry name" value="PAS"/>
</dbReference>
<dbReference type="FunFam" id="3.30.565.10:FF:000006">
    <property type="entry name" value="Sensor histidine kinase WalK"/>
    <property type="match status" value="1"/>
</dbReference>
<dbReference type="SMART" id="SM00388">
    <property type="entry name" value="HisKA"/>
    <property type="match status" value="1"/>
</dbReference>
<evidence type="ECO:0000256" key="5">
    <source>
        <dbReference type="ARBA" id="ARBA00022777"/>
    </source>
</evidence>
<dbReference type="Pfam" id="PF00989">
    <property type="entry name" value="PAS"/>
    <property type="match status" value="1"/>
</dbReference>
<evidence type="ECO:0000259" key="10">
    <source>
        <dbReference type="PROSITE" id="PS50112"/>
    </source>
</evidence>
<proteinExistence type="predicted"/>
<feature type="domain" description="PAS" evidence="10">
    <location>
        <begin position="150"/>
        <end position="223"/>
    </location>
</feature>
<dbReference type="Proteomes" id="UP000295781">
    <property type="component" value="Chromosome"/>
</dbReference>
<evidence type="ECO:0000256" key="6">
    <source>
        <dbReference type="PROSITE-ProRule" id="PRU00169"/>
    </source>
</evidence>
<dbReference type="InterPro" id="IPR011006">
    <property type="entry name" value="CheY-like_superfamily"/>
</dbReference>
<evidence type="ECO:0000259" key="8">
    <source>
        <dbReference type="PROSITE" id="PS50109"/>
    </source>
</evidence>
<evidence type="ECO:0000313" key="12">
    <source>
        <dbReference type="EMBL" id="AUX25009.1"/>
    </source>
</evidence>
<dbReference type="SUPFAM" id="SSF52172">
    <property type="entry name" value="CheY-like"/>
    <property type="match status" value="1"/>
</dbReference>
<dbReference type="PROSITE" id="PS50110">
    <property type="entry name" value="RESPONSE_REGULATORY"/>
    <property type="match status" value="1"/>
</dbReference>
<dbReference type="SMART" id="SM00448">
    <property type="entry name" value="REC"/>
    <property type="match status" value="1"/>
</dbReference>
<reference evidence="12 13" key="1">
    <citation type="submission" date="2015-09" db="EMBL/GenBank/DDBJ databases">
        <title>Sorangium comparison.</title>
        <authorList>
            <person name="Zaburannyi N."/>
            <person name="Bunk B."/>
            <person name="Overmann J."/>
            <person name="Mueller R."/>
        </authorList>
    </citation>
    <scope>NUCLEOTIDE SEQUENCE [LARGE SCALE GENOMIC DNA]</scope>
    <source>
        <strain evidence="12 13">So ceGT47</strain>
    </source>
</reference>
<evidence type="ECO:0000313" key="13">
    <source>
        <dbReference type="Proteomes" id="UP000295781"/>
    </source>
</evidence>
<dbReference type="CDD" id="cd17580">
    <property type="entry name" value="REC_2_DhkD-like"/>
    <property type="match status" value="1"/>
</dbReference>
<dbReference type="InterPro" id="IPR001789">
    <property type="entry name" value="Sig_transdc_resp-reg_receiver"/>
</dbReference>
<dbReference type="SUPFAM" id="SSF55785">
    <property type="entry name" value="PYP-like sensor domain (PAS domain)"/>
    <property type="match status" value="2"/>
</dbReference>
<keyword evidence="4" id="KW-0808">Transferase</keyword>
<evidence type="ECO:0000256" key="1">
    <source>
        <dbReference type="ARBA" id="ARBA00000085"/>
    </source>
</evidence>
<feature type="region of interest" description="Disordered" evidence="7">
    <location>
        <begin position="521"/>
        <end position="546"/>
    </location>
</feature>
<evidence type="ECO:0000259" key="9">
    <source>
        <dbReference type="PROSITE" id="PS50110"/>
    </source>
</evidence>
<dbReference type="InterPro" id="IPR003661">
    <property type="entry name" value="HisK_dim/P_dom"/>
</dbReference>
<evidence type="ECO:0000256" key="7">
    <source>
        <dbReference type="SAM" id="MobiDB-lite"/>
    </source>
</evidence>
<dbReference type="SMART" id="SM00091">
    <property type="entry name" value="PAS"/>
    <property type="match status" value="2"/>
</dbReference>
<organism evidence="12 13">
    <name type="scientific">Sorangium cellulosum</name>
    <name type="common">Polyangium cellulosum</name>
    <dbReference type="NCBI Taxonomy" id="56"/>
    <lineage>
        <taxon>Bacteria</taxon>
        <taxon>Pseudomonadati</taxon>
        <taxon>Myxococcota</taxon>
        <taxon>Polyangia</taxon>
        <taxon>Polyangiales</taxon>
        <taxon>Polyangiaceae</taxon>
        <taxon>Sorangium</taxon>
    </lineage>
</organism>
<evidence type="ECO:0000259" key="11">
    <source>
        <dbReference type="PROSITE" id="PS50113"/>
    </source>
</evidence>
<gene>
    <name evidence="12" type="ORF">SOCEGT47_055500</name>
</gene>
<comment type="catalytic activity">
    <reaction evidence="1">
        <text>ATP + protein L-histidine = ADP + protein N-phospho-L-histidine.</text>
        <dbReference type="EC" id="2.7.13.3"/>
    </reaction>
</comment>
<dbReference type="Gene3D" id="3.30.450.20">
    <property type="entry name" value="PAS domain"/>
    <property type="match status" value="2"/>
</dbReference>
<dbReference type="PANTHER" id="PTHR43547">
    <property type="entry name" value="TWO-COMPONENT HISTIDINE KINASE"/>
    <property type="match status" value="1"/>
</dbReference>
<dbReference type="PRINTS" id="PR00344">
    <property type="entry name" value="BCTRLSENSOR"/>
</dbReference>
<feature type="modified residue" description="4-aspartylphosphate" evidence="6">
    <location>
        <position position="604"/>
    </location>
</feature>
<dbReference type="GO" id="GO:0000155">
    <property type="term" value="F:phosphorelay sensor kinase activity"/>
    <property type="evidence" value="ECO:0007669"/>
    <property type="project" value="InterPro"/>
</dbReference>
<dbReference type="SMART" id="SM00387">
    <property type="entry name" value="HATPase_c"/>
    <property type="match status" value="1"/>
</dbReference>
<dbReference type="RefSeq" id="WP_129351653.1">
    <property type="nucleotide sequence ID" value="NZ_CP012670.1"/>
</dbReference>
<dbReference type="SUPFAM" id="SSF55874">
    <property type="entry name" value="ATPase domain of HSP90 chaperone/DNA topoisomerase II/histidine kinase"/>
    <property type="match status" value="1"/>
</dbReference>
<dbReference type="InterPro" id="IPR004358">
    <property type="entry name" value="Sig_transdc_His_kin-like_C"/>
</dbReference>
<dbReference type="PROSITE" id="PS50113">
    <property type="entry name" value="PAC"/>
    <property type="match status" value="1"/>
</dbReference>
<dbReference type="Pfam" id="PF13426">
    <property type="entry name" value="PAS_9"/>
    <property type="match status" value="1"/>
</dbReference>
<evidence type="ECO:0000256" key="3">
    <source>
        <dbReference type="ARBA" id="ARBA00022553"/>
    </source>
</evidence>
<feature type="domain" description="PAC" evidence="11">
    <location>
        <begin position="227"/>
        <end position="280"/>
    </location>
</feature>
<dbReference type="EC" id="2.7.13.3" evidence="2"/>
<feature type="domain" description="Response regulatory" evidence="9">
    <location>
        <begin position="555"/>
        <end position="673"/>
    </location>
</feature>
<dbReference type="CDD" id="cd00082">
    <property type="entry name" value="HisKA"/>
    <property type="match status" value="1"/>
</dbReference>
<dbReference type="Gene3D" id="3.30.565.10">
    <property type="entry name" value="Histidine kinase-like ATPase, C-terminal domain"/>
    <property type="match status" value="1"/>
</dbReference>
<evidence type="ECO:0000256" key="4">
    <source>
        <dbReference type="ARBA" id="ARBA00022679"/>
    </source>
</evidence>
<dbReference type="AlphaFoldDB" id="A0A4P2Q6I0"/>
<evidence type="ECO:0000256" key="2">
    <source>
        <dbReference type="ARBA" id="ARBA00012438"/>
    </source>
</evidence>
<dbReference type="InterPro" id="IPR036097">
    <property type="entry name" value="HisK_dim/P_sf"/>
</dbReference>